<dbReference type="InterPro" id="IPR010982">
    <property type="entry name" value="Lambda_DNA-bd_dom_sf"/>
</dbReference>
<dbReference type="AlphaFoldDB" id="A0A6N6N178"/>
<evidence type="ECO:0000256" key="2">
    <source>
        <dbReference type="SAM" id="Phobius"/>
    </source>
</evidence>
<comment type="caution">
    <text evidence="4">The sequence shown here is derived from an EMBL/GenBank/DDBJ whole genome shotgun (WGS) entry which is preliminary data.</text>
</comment>
<feature type="domain" description="Cytoskeleton protein RodZ-like C-terminal" evidence="3">
    <location>
        <begin position="263"/>
        <end position="331"/>
    </location>
</feature>
<keyword evidence="2" id="KW-0812">Transmembrane</keyword>
<dbReference type="CDD" id="cd00093">
    <property type="entry name" value="HTH_XRE"/>
    <property type="match status" value="1"/>
</dbReference>
<dbReference type="PANTHER" id="PTHR34475:SF1">
    <property type="entry name" value="CYTOSKELETON PROTEIN RODZ"/>
    <property type="match status" value="1"/>
</dbReference>
<dbReference type="InterPro" id="IPR025194">
    <property type="entry name" value="RodZ-like_C"/>
</dbReference>
<feature type="compositionally biased region" description="Polar residues" evidence="1">
    <location>
        <begin position="229"/>
        <end position="238"/>
    </location>
</feature>
<evidence type="ECO:0000256" key="1">
    <source>
        <dbReference type="SAM" id="MobiDB-lite"/>
    </source>
</evidence>
<dbReference type="InterPro" id="IPR050400">
    <property type="entry name" value="Bact_Cytoskel_RodZ"/>
</dbReference>
<proteinExistence type="predicted"/>
<dbReference type="Proteomes" id="UP000438699">
    <property type="component" value="Unassembled WGS sequence"/>
</dbReference>
<reference evidence="4 5" key="1">
    <citation type="journal article" date="2017" name="Int. J. Syst. Evol. Microbiol.">
        <title>Desulfovibrio senegalensis sp. nov., a mesophilic sulfate reducer isolated from marine sediment.</title>
        <authorList>
            <person name="Thioye A."/>
            <person name="Gam Z.B.A."/>
            <person name="Mbengue M."/>
            <person name="Cayol J.L."/>
            <person name="Joseph-Bartoli M."/>
            <person name="Toure-Kane C."/>
            <person name="Labat M."/>
        </authorList>
    </citation>
    <scope>NUCLEOTIDE SEQUENCE [LARGE SCALE GENOMIC DNA]</scope>
    <source>
        <strain evidence="4 5">DSM 101509</strain>
    </source>
</reference>
<accession>A0A6N6N178</accession>
<dbReference type="Pfam" id="PF13464">
    <property type="entry name" value="RodZ_C"/>
    <property type="match status" value="1"/>
</dbReference>
<feature type="compositionally biased region" description="Low complexity" evidence="1">
    <location>
        <begin position="212"/>
        <end position="222"/>
    </location>
</feature>
<dbReference type="GO" id="GO:0003677">
    <property type="term" value="F:DNA binding"/>
    <property type="evidence" value="ECO:0007669"/>
    <property type="project" value="InterPro"/>
</dbReference>
<sequence length="336" mass="36795">MNPEKEMDFKEVGNIFKDERERRGLSIKEVMEVTKISRRNLLAIEDGNKDELPHPVYAKGFIRSYARFLGLDADELAQVFDVTESVEADALDATDYEVNPRADLAFQDVERRPGNRKNSMFSVAIIIALLALLGGLVYYFGFYQKTAITEQSEAVISSESVVAESAEQPNEDISAERAGATGDVVAAAPDSSDEQSDADSVADKEQKNNSEAVQTASVAAGQSAGGGTLSENTGNNDEFVSGESDVDDADAVKYAHVLVIRATTKQGCWVGVWKSEGNDMARDFFLRNGEPLRLKFNSFRRIRIGNVPGVVVQYNGEEYPLDPGKGKTQDLRFGKL</sequence>
<dbReference type="InterPro" id="IPR001387">
    <property type="entry name" value="Cro/C1-type_HTH"/>
</dbReference>
<evidence type="ECO:0000259" key="3">
    <source>
        <dbReference type="Pfam" id="PF13464"/>
    </source>
</evidence>
<organism evidence="4 5">
    <name type="scientific">Pseudodesulfovibrio senegalensis</name>
    <dbReference type="NCBI Taxonomy" id="1721087"/>
    <lineage>
        <taxon>Bacteria</taxon>
        <taxon>Pseudomonadati</taxon>
        <taxon>Thermodesulfobacteriota</taxon>
        <taxon>Desulfovibrionia</taxon>
        <taxon>Desulfovibrionales</taxon>
        <taxon>Desulfovibrionaceae</taxon>
    </lineage>
</organism>
<feature type="region of interest" description="Disordered" evidence="1">
    <location>
        <begin position="186"/>
        <end position="243"/>
    </location>
</feature>
<protein>
    <submittedName>
        <fullName evidence="4">Helix-turn-helix domain-containing protein</fullName>
    </submittedName>
</protein>
<keyword evidence="5" id="KW-1185">Reference proteome</keyword>
<feature type="transmembrane region" description="Helical" evidence="2">
    <location>
        <begin position="121"/>
        <end position="141"/>
    </location>
</feature>
<keyword evidence="2" id="KW-0472">Membrane</keyword>
<evidence type="ECO:0000313" key="4">
    <source>
        <dbReference type="EMBL" id="KAB1441132.1"/>
    </source>
</evidence>
<dbReference type="Gene3D" id="1.10.260.40">
    <property type="entry name" value="lambda repressor-like DNA-binding domains"/>
    <property type="match status" value="1"/>
</dbReference>
<gene>
    <name evidence="4" type="ORF">F8A88_11915</name>
</gene>
<dbReference type="Pfam" id="PF13413">
    <property type="entry name" value="HTH_25"/>
    <property type="match status" value="1"/>
</dbReference>
<dbReference type="PANTHER" id="PTHR34475">
    <property type="match status" value="1"/>
</dbReference>
<name>A0A6N6N178_9BACT</name>
<dbReference type="SUPFAM" id="SSF47413">
    <property type="entry name" value="lambda repressor-like DNA-binding domains"/>
    <property type="match status" value="1"/>
</dbReference>
<dbReference type="EMBL" id="WAIE01000005">
    <property type="protein sequence ID" value="KAB1441132.1"/>
    <property type="molecule type" value="Genomic_DNA"/>
</dbReference>
<keyword evidence="2" id="KW-1133">Transmembrane helix</keyword>
<evidence type="ECO:0000313" key="5">
    <source>
        <dbReference type="Proteomes" id="UP000438699"/>
    </source>
</evidence>